<feature type="transmembrane region" description="Helical" evidence="1">
    <location>
        <begin position="258"/>
        <end position="275"/>
    </location>
</feature>
<keyword evidence="1" id="KW-1133">Transmembrane helix</keyword>
<gene>
    <name evidence="2" type="ORF">NCTC12278_01151</name>
</gene>
<evidence type="ECO:0000256" key="1">
    <source>
        <dbReference type="SAM" id="Phobius"/>
    </source>
</evidence>
<proteinExistence type="predicted"/>
<accession>A0A2X3VZU6</accession>
<feature type="transmembrane region" description="Helical" evidence="1">
    <location>
        <begin position="126"/>
        <end position="147"/>
    </location>
</feature>
<dbReference type="RefSeq" id="WP_018030004.1">
    <property type="nucleotide sequence ID" value="NZ_LS483343.1"/>
</dbReference>
<feature type="transmembrane region" description="Helical" evidence="1">
    <location>
        <begin position="326"/>
        <end position="345"/>
    </location>
</feature>
<evidence type="ECO:0000313" key="2">
    <source>
        <dbReference type="EMBL" id="SQF40579.1"/>
    </source>
</evidence>
<keyword evidence="3" id="KW-1185">Reference proteome</keyword>
<feature type="transmembrane region" description="Helical" evidence="1">
    <location>
        <begin position="103"/>
        <end position="120"/>
    </location>
</feature>
<keyword evidence="1 2" id="KW-0812">Transmembrane</keyword>
<dbReference type="OrthoDB" id="2284195at2"/>
<dbReference type="EMBL" id="LS483343">
    <property type="protein sequence ID" value="SQF40579.1"/>
    <property type="molecule type" value="Genomic_DNA"/>
</dbReference>
<feature type="transmembrane region" description="Helical" evidence="1">
    <location>
        <begin position="384"/>
        <end position="400"/>
    </location>
</feature>
<sequence>MKNLKFYLYYFAISLIFTIQSVVYINDPGDQTRFAATAREIGYDYLGYAVTRYYTWSSRLLIESATMFFSVHHRIFTCVLFLSTFLLFYGLDKILFAKGQYPLLRYGSPLLFLLLFPSSFYTGAGLIATVTNYYFPLITLVLAYLLVQSHKKSLLVLAIFLQIFSVMQEQLAVVAFLFYLFLVIKDYLNHSSIDYKKIGFALISLAGIISVKLSPGNAIRTVKETATWYPEFKNMGIVEKIYKGFMNTNNILFSGPNLLYVMFLLVLVLLIVAALKRHLASLVIASGLFLLLILNYLNFPTLLSTIQKINPEFSKFSELLGNKYAFIYPVLIYTSLLFLLAYLVLDLLDYSQIGMTASFLLVAAYIGRMLVSLSPTIHASGVRTFQPVVFAVFLVIIILLKEVYRVLSPRDAAVNEAEHV</sequence>
<feature type="transmembrane region" description="Helical" evidence="1">
    <location>
        <begin position="357"/>
        <end position="378"/>
    </location>
</feature>
<feature type="transmembrane region" description="Helical" evidence="1">
    <location>
        <begin position="7"/>
        <end position="25"/>
    </location>
</feature>
<keyword evidence="1" id="KW-0472">Membrane</keyword>
<dbReference type="KEGG" id="sfer:NCTC12278_01151"/>
<dbReference type="STRING" id="1123303.GCA_000372425_00674"/>
<feature type="transmembrane region" description="Helical" evidence="1">
    <location>
        <begin position="282"/>
        <end position="306"/>
    </location>
</feature>
<feature type="transmembrane region" description="Helical" evidence="1">
    <location>
        <begin position="154"/>
        <end position="182"/>
    </location>
</feature>
<protein>
    <submittedName>
        <fullName evidence="2">Serotype determinant, transmembrane protein</fullName>
    </submittedName>
</protein>
<reference evidence="2 3" key="1">
    <citation type="submission" date="2018-06" db="EMBL/GenBank/DDBJ databases">
        <authorList>
            <consortium name="Pathogen Informatics"/>
            <person name="Doyle S."/>
        </authorList>
    </citation>
    <scope>NUCLEOTIDE SEQUENCE [LARGE SCALE GENOMIC DNA]</scope>
    <source>
        <strain evidence="2 3">NCTC12278</strain>
    </source>
</reference>
<dbReference type="AlphaFoldDB" id="A0A2X3VZU6"/>
<organism evidence="2 3">
    <name type="scientific">Streptococcus ferus</name>
    <dbReference type="NCBI Taxonomy" id="1345"/>
    <lineage>
        <taxon>Bacteria</taxon>
        <taxon>Bacillati</taxon>
        <taxon>Bacillota</taxon>
        <taxon>Bacilli</taxon>
        <taxon>Lactobacillales</taxon>
        <taxon>Streptococcaceae</taxon>
        <taxon>Streptococcus</taxon>
    </lineage>
</organism>
<feature type="transmembrane region" description="Helical" evidence="1">
    <location>
        <begin position="71"/>
        <end position="91"/>
    </location>
</feature>
<evidence type="ECO:0000313" key="3">
    <source>
        <dbReference type="Proteomes" id="UP000249495"/>
    </source>
</evidence>
<dbReference type="Proteomes" id="UP000249495">
    <property type="component" value="Chromosome 1"/>
</dbReference>
<name>A0A2X3VZU6_9STRE</name>